<evidence type="ECO:0000313" key="13">
    <source>
        <dbReference type="EMBL" id="TDD97745.1"/>
    </source>
</evidence>
<comment type="similarity">
    <text evidence="3 12">Belongs to the purine nucleoside phosphorylase YfiH/LACC1 family.</text>
</comment>
<evidence type="ECO:0000256" key="3">
    <source>
        <dbReference type="ARBA" id="ARBA00007353"/>
    </source>
</evidence>
<dbReference type="RefSeq" id="WP_131901402.1">
    <property type="nucleotide sequence ID" value="NZ_SMKZ01000073.1"/>
</dbReference>
<dbReference type="InParanoid" id="A0A4R5CDX8"/>
<evidence type="ECO:0000256" key="4">
    <source>
        <dbReference type="ARBA" id="ARBA00022679"/>
    </source>
</evidence>
<keyword evidence="7" id="KW-0862">Zinc</keyword>
<dbReference type="GO" id="GO:0017061">
    <property type="term" value="F:S-methyl-5-thioadenosine phosphorylase activity"/>
    <property type="evidence" value="ECO:0007669"/>
    <property type="project" value="UniProtKB-EC"/>
</dbReference>
<organism evidence="13 14">
    <name type="scientific">Jiangella asiatica</name>
    <dbReference type="NCBI Taxonomy" id="2530372"/>
    <lineage>
        <taxon>Bacteria</taxon>
        <taxon>Bacillati</taxon>
        <taxon>Actinomycetota</taxon>
        <taxon>Actinomycetes</taxon>
        <taxon>Jiangellales</taxon>
        <taxon>Jiangellaceae</taxon>
        <taxon>Jiangella</taxon>
    </lineage>
</organism>
<comment type="catalytic activity">
    <reaction evidence="10">
        <text>adenosine + phosphate = alpha-D-ribose 1-phosphate + adenine</text>
        <dbReference type="Rhea" id="RHEA:27642"/>
        <dbReference type="ChEBI" id="CHEBI:16335"/>
        <dbReference type="ChEBI" id="CHEBI:16708"/>
        <dbReference type="ChEBI" id="CHEBI:43474"/>
        <dbReference type="ChEBI" id="CHEBI:57720"/>
        <dbReference type="EC" id="2.4.2.1"/>
    </reaction>
    <physiologicalReaction direction="left-to-right" evidence="10">
        <dbReference type="Rhea" id="RHEA:27643"/>
    </physiologicalReaction>
</comment>
<dbReference type="InterPro" id="IPR011324">
    <property type="entry name" value="Cytotoxic_necrot_fac-like_cat"/>
</dbReference>
<evidence type="ECO:0000256" key="10">
    <source>
        <dbReference type="ARBA" id="ARBA00048968"/>
    </source>
</evidence>
<keyword evidence="8" id="KW-0186">Copper</keyword>
<keyword evidence="6" id="KW-0378">Hydrolase</keyword>
<dbReference type="Gene3D" id="3.60.140.10">
    <property type="entry name" value="CNF1/YfiH-like putative cysteine hydrolases"/>
    <property type="match status" value="1"/>
</dbReference>
<dbReference type="PANTHER" id="PTHR30616">
    <property type="entry name" value="UNCHARACTERIZED PROTEIN YFIH"/>
    <property type="match status" value="1"/>
</dbReference>
<keyword evidence="5" id="KW-0479">Metal-binding</keyword>
<evidence type="ECO:0000256" key="1">
    <source>
        <dbReference type="ARBA" id="ARBA00000553"/>
    </source>
</evidence>
<evidence type="ECO:0000256" key="8">
    <source>
        <dbReference type="ARBA" id="ARBA00023008"/>
    </source>
</evidence>
<protein>
    <recommendedName>
        <fullName evidence="12">Purine nucleoside phosphorylase</fullName>
    </recommendedName>
</protein>
<accession>A0A4R5CDX8</accession>
<evidence type="ECO:0000313" key="14">
    <source>
        <dbReference type="Proteomes" id="UP000294739"/>
    </source>
</evidence>
<dbReference type="Proteomes" id="UP000294739">
    <property type="component" value="Unassembled WGS sequence"/>
</dbReference>
<name>A0A4R5CDX8_9ACTN</name>
<dbReference type="CDD" id="cd16833">
    <property type="entry name" value="YfiH"/>
    <property type="match status" value="1"/>
</dbReference>
<reference evidence="13 14" key="1">
    <citation type="submission" date="2019-03" db="EMBL/GenBank/DDBJ databases">
        <title>Draft genome sequences of novel Actinobacteria.</title>
        <authorList>
            <person name="Sahin N."/>
            <person name="Ay H."/>
            <person name="Saygin H."/>
        </authorList>
    </citation>
    <scope>NUCLEOTIDE SEQUENCE [LARGE SCALE GENOMIC DNA]</scope>
    <source>
        <strain evidence="13 14">5K138</strain>
    </source>
</reference>
<dbReference type="GO" id="GO:0016787">
    <property type="term" value="F:hydrolase activity"/>
    <property type="evidence" value="ECO:0007669"/>
    <property type="project" value="UniProtKB-KW"/>
</dbReference>
<dbReference type="PANTHER" id="PTHR30616:SF2">
    <property type="entry name" value="PURINE NUCLEOSIDE PHOSPHORYLASE LACC1"/>
    <property type="match status" value="1"/>
</dbReference>
<evidence type="ECO:0000256" key="9">
    <source>
        <dbReference type="ARBA" id="ARBA00047989"/>
    </source>
</evidence>
<dbReference type="InterPro" id="IPR003730">
    <property type="entry name" value="Cu_polyphenol_OxRdtase"/>
</dbReference>
<dbReference type="Pfam" id="PF02578">
    <property type="entry name" value="Cu-oxidase_4"/>
    <property type="match status" value="1"/>
</dbReference>
<evidence type="ECO:0000256" key="6">
    <source>
        <dbReference type="ARBA" id="ARBA00022801"/>
    </source>
</evidence>
<dbReference type="SUPFAM" id="SSF64438">
    <property type="entry name" value="CNF1/YfiH-like putative cysteine hydrolases"/>
    <property type="match status" value="1"/>
</dbReference>
<evidence type="ECO:0000256" key="11">
    <source>
        <dbReference type="ARBA" id="ARBA00049893"/>
    </source>
</evidence>
<dbReference type="FunCoup" id="A0A4R5CDX8">
    <property type="interactions" value="85"/>
</dbReference>
<comment type="caution">
    <text evidence="13">The sequence shown here is derived from an EMBL/GenBank/DDBJ whole genome shotgun (WGS) entry which is preliminary data.</text>
</comment>
<keyword evidence="4" id="KW-0808">Transferase</keyword>
<evidence type="ECO:0000256" key="2">
    <source>
        <dbReference type="ARBA" id="ARBA00003215"/>
    </source>
</evidence>
<evidence type="ECO:0000256" key="7">
    <source>
        <dbReference type="ARBA" id="ARBA00022833"/>
    </source>
</evidence>
<sequence>MLRHTSSVGPVRFAFTDRFGGVSAPPYDQLNLGGHVGDDPAAVARNRALLAEAIGLAPSSVSYMNQVHGARVAVVDGPWSGAAPEVDALVTTVTDRALAVLVADCVPVLVADPEAGVVGVAHAGRAGLAAGVVPALVSAMRDLGARKLTAAIGPAVCGRCYEVSEAVRAEVAAVVPESWAVTRDETPALDIPAGVAAQLRTAAAAVVDVGTCTIEDGASYSYRRSGLTGRFAGVAWMSQV</sequence>
<dbReference type="AlphaFoldDB" id="A0A4R5CDX8"/>
<comment type="catalytic activity">
    <reaction evidence="1">
        <text>inosine + phosphate = alpha-D-ribose 1-phosphate + hypoxanthine</text>
        <dbReference type="Rhea" id="RHEA:27646"/>
        <dbReference type="ChEBI" id="CHEBI:17368"/>
        <dbReference type="ChEBI" id="CHEBI:17596"/>
        <dbReference type="ChEBI" id="CHEBI:43474"/>
        <dbReference type="ChEBI" id="CHEBI:57720"/>
        <dbReference type="EC" id="2.4.2.1"/>
    </reaction>
    <physiologicalReaction direction="left-to-right" evidence="1">
        <dbReference type="Rhea" id="RHEA:27647"/>
    </physiologicalReaction>
</comment>
<evidence type="ECO:0000256" key="5">
    <source>
        <dbReference type="ARBA" id="ARBA00022723"/>
    </source>
</evidence>
<dbReference type="InterPro" id="IPR038371">
    <property type="entry name" value="Cu_polyphenol_OxRdtase_sf"/>
</dbReference>
<comment type="catalytic activity">
    <reaction evidence="9">
        <text>adenosine + H2O + H(+) = inosine + NH4(+)</text>
        <dbReference type="Rhea" id="RHEA:24408"/>
        <dbReference type="ChEBI" id="CHEBI:15377"/>
        <dbReference type="ChEBI" id="CHEBI:15378"/>
        <dbReference type="ChEBI" id="CHEBI:16335"/>
        <dbReference type="ChEBI" id="CHEBI:17596"/>
        <dbReference type="ChEBI" id="CHEBI:28938"/>
        <dbReference type="EC" id="3.5.4.4"/>
    </reaction>
    <physiologicalReaction direction="left-to-right" evidence="9">
        <dbReference type="Rhea" id="RHEA:24409"/>
    </physiologicalReaction>
</comment>
<evidence type="ECO:0000256" key="12">
    <source>
        <dbReference type="RuleBase" id="RU361274"/>
    </source>
</evidence>
<dbReference type="NCBIfam" id="TIGR00726">
    <property type="entry name" value="peptidoglycan editing factor PgeF"/>
    <property type="match status" value="1"/>
</dbReference>
<dbReference type="GO" id="GO:0005507">
    <property type="term" value="F:copper ion binding"/>
    <property type="evidence" value="ECO:0007669"/>
    <property type="project" value="TreeGrafter"/>
</dbReference>
<keyword evidence="14" id="KW-1185">Reference proteome</keyword>
<comment type="function">
    <text evidence="2">Purine nucleoside enzyme that catalyzes the phosphorolysis of adenosine and inosine nucleosides, yielding D-ribose 1-phosphate and the respective free bases, adenine and hypoxanthine. Also catalyzes the phosphorolysis of S-methyl-5'-thioadenosine into adenine and S-methyl-5-thio-alpha-D-ribose 1-phosphate. Also has adenosine deaminase activity.</text>
</comment>
<comment type="catalytic activity">
    <reaction evidence="11">
        <text>S-methyl-5'-thioadenosine + phosphate = 5-(methylsulfanyl)-alpha-D-ribose 1-phosphate + adenine</text>
        <dbReference type="Rhea" id="RHEA:11852"/>
        <dbReference type="ChEBI" id="CHEBI:16708"/>
        <dbReference type="ChEBI" id="CHEBI:17509"/>
        <dbReference type="ChEBI" id="CHEBI:43474"/>
        <dbReference type="ChEBI" id="CHEBI:58533"/>
        <dbReference type="EC" id="2.4.2.28"/>
    </reaction>
    <physiologicalReaction direction="left-to-right" evidence="11">
        <dbReference type="Rhea" id="RHEA:11853"/>
    </physiologicalReaction>
</comment>
<dbReference type="EMBL" id="SMKZ01000073">
    <property type="protein sequence ID" value="TDD97745.1"/>
    <property type="molecule type" value="Genomic_DNA"/>
</dbReference>
<proteinExistence type="inferred from homology"/>
<dbReference type="OrthoDB" id="4279at2"/>
<gene>
    <name evidence="13" type="primary">pgeF</name>
    <name evidence="13" type="ORF">E1269_29485</name>
</gene>